<dbReference type="InterPro" id="IPR020904">
    <property type="entry name" value="Sc_DH/Rdtase_CS"/>
</dbReference>
<keyword evidence="1" id="KW-0521">NADP</keyword>
<keyword evidence="2" id="KW-0560">Oxidoreductase</keyword>
<name>A0A2K3N6E3_TRIPR</name>
<reference evidence="4 5" key="2">
    <citation type="journal article" date="2017" name="Front. Plant Sci.">
        <title>Gene Classification and Mining of Molecular Markers Useful in Red Clover (Trifolium pratense) Breeding.</title>
        <authorList>
            <person name="Istvanek J."/>
            <person name="Dluhosova J."/>
            <person name="Dluhos P."/>
            <person name="Patkova L."/>
            <person name="Nedelnik J."/>
            <person name="Repkova J."/>
        </authorList>
    </citation>
    <scope>NUCLEOTIDE SEQUENCE [LARGE SCALE GENOMIC DNA]</scope>
    <source>
        <strain evidence="5">cv. Tatra</strain>
        <tissue evidence="4">Young leaves</tissue>
    </source>
</reference>
<organism evidence="4 5">
    <name type="scientific">Trifolium pratense</name>
    <name type="common">Red clover</name>
    <dbReference type="NCBI Taxonomy" id="57577"/>
    <lineage>
        <taxon>Eukaryota</taxon>
        <taxon>Viridiplantae</taxon>
        <taxon>Streptophyta</taxon>
        <taxon>Embryophyta</taxon>
        <taxon>Tracheophyta</taxon>
        <taxon>Spermatophyta</taxon>
        <taxon>Magnoliopsida</taxon>
        <taxon>eudicotyledons</taxon>
        <taxon>Gunneridae</taxon>
        <taxon>Pentapetalae</taxon>
        <taxon>rosids</taxon>
        <taxon>fabids</taxon>
        <taxon>Fabales</taxon>
        <taxon>Fabaceae</taxon>
        <taxon>Papilionoideae</taxon>
        <taxon>50 kb inversion clade</taxon>
        <taxon>NPAAA clade</taxon>
        <taxon>Hologalegina</taxon>
        <taxon>IRL clade</taxon>
        <taxon>Trifolieae</taxon>
        <taxon>Trifolium</taxon>
    </lineage>
</organism>
<dbReference type="FunFam" id="3.40.50.720:FF:000084">
    <property type="entry name" value="Short-chain dehydrogenase reductase"/>
    <property type="match status" value="1"/>
</dbReference>
<dbReference type="PANTHER" id="PTHR42898:SF6">
    <property type="entry name" value="NADP-DEPENDENT MANNITOL DEHYDROGENASE"/>
    <property type="match status" value="1"/>
</dbReference>
<dbReference type="PRINTS" id="PR00081">
    <property type="entry name" value="GDHRDH"/>
</dbReference>
<evidence type="ECO:0000313" key="5">
    <source>
        <dbReference type="Proteomes" id="UP000236291"/>
    </source>
</evidence>
<dbReference type="PANTHER" id="PTHR42898">
    <property type="entry name" value="TROPINONE REDUCTASE"/>
    <property type="match status" value="1"/>
</dbReference>
<dbReference type="PROSITE" id="PS00061">
    <property type="entry name" value="ADH_SHORT"/>
    <property type="match status" value="1"/>
</dbReference>
<dbReference type="Gene3D" id="3.40.50.720">
    <property type="entry name" value="NAD(P)-binding Rossmann-like Domain"/>
    <property type="match status" value="1"/>
</dbReference>
<protein>
    <submittedName>
        <fullName evidence="4">Tropinone reductase-like protein</fullName>
    </submittedName>
</protein>
<comment type="similarity">
    <text evidence="3">Belongs to the short-chain dehydrogenases/reductases (SDR) family. SDR65C subfamily.</text>
</comment>
<proteinExistence type="inferred from homology"/>
<reference evidence="4 5" key="1">
    <citation type="journal article" date="2014" name="Am. J. Bot.">
        <title>Genome assembly and annotation for red clover (Trifolium pratense; Fabaceae).</title>
        <authorList>
            <person name="Istvanek J."/>
            <person name="Jaros M."/>
            <person name="Krenek A."/>
            <person name="Repkova J."/>
        </authorList>
    </citation>
    <scope>NUCLEOTIDE SEQUENCE [LARGE SCALE GENOMIC DNA]</scope>
    <source>
        <strain evidence="5">cv. Tatra</strain>
        <tissue evidence="4">Young leaves</tissue>
    </source>
</reference>
<evidence type="ECO:0000256" key="1">
    <source>
        <dbReference type="ARBA" id="ARBA00022857"/>
    </source>
</evidence>
<sequence length="285" mass="31160">MANTESSSRNSRWSLKGFTALVTGGTRGIGLGRARNEAWQARHAVVEELAEFGATVYTCSRNEEELNKRLKEWEDKGFLVYGSVCDVTSPSQREELVGKVASAFNGKLNILVNNVGTNVRKPTIEYTTEDYSKLLTINLDSAYHISSLTYPLLKESGNGSIVFISSVASLTSIGSGTIYAACKAAINQLNKGLACEWAKDNIRINCVAPWYTKTPLNEYLYANNDFVNEVLSRTPIKRIGETREVSALVAFLCLPAASYITGQIVTVDGGFTANGFQPTMIIRSD</sequence>
<dbReference type="Pfam" id="PF13561">
    <property type="entry name" value="adh_short_C2"/>
    <property type="match status" value="1"/>
</dbReference>
<dbReference type="Proteomes" id="UP000236291">
    <property type="component" value="Unassembled WGS sequence"/>
</dbReference>
<comment type="caution">
    <text evidence="4">The sequence shown here is derived from an EMBL/GenBank/DDBJ whole genome shotgun (WGS) entry which is preliminary data.</text>
</comment>
<dbReference type="SUPFAM" id="SSF51735">
    <property type="entry name" value="NAD(P)-binding Rossmann-fold domains"/>
    <property type="match status" value="1"/>
</dbReference>
<dbReference type="InterPro" id="IPR036291">
    <property type="entry name" value="NAD(P)-bd_dom_sf"/>
</dbReference>
<dbReference type="PRINTS" id="PR00080">
    <property type="entry name" value="SDRFAMILY"/>
</dbReference>
<dbReference type="InterPro" id="IPR045000">
    <property type="entry name" value="TR"/>
</dbReference>
<dbReference type="EMBL" id="ASHM01016797">
    <property type="protein sequence ID" value="PNX98574.1"/>
    <property type="molecule type" value="Genomic_DNA"/>
</dbReference>
<gene>
    <name evidence="4" type="ORF">L195_g021824</name>
</gene>
<evidence type="ECO:0000256" key="3">
    <source>
        <dbReference type="ARBA" id="ARBA00025714"/>
    </source>
</evidence>
<dbReference type="STRING" id="57577.A0A2K3N6E3"/>
<dbReference type="GO" id="GO:0016491">
    <property type="term" value="F:oxidoreductase activity"/>
    <property type="evidence" value="ECO:0007669"/>
    <property type="project" value="UniProtKB-KW"/>
</dbReference>
<dbReference type="InterPro" id="IPR002347">
    <property type="entry name" value="SDR_fam"/>
</dbReference>
<evidence type="ECO:0000256" key="2">
    <source>
        <dbReference type="ARBA" id="ARBA00023002"/>
    </source>
</evidence>
<accession>A0A2K3N6E3</accession>
<dbReference type="AlphaFoldDB" id="A0A2K3N6E3"/>
<evidence type="ECO:0000313" key="4">
    <source>
        <dbReference type="EMBL" id="PNX98574.1"/>
    </source>
</evidence>